<feature type="region of interest" description="Disordered" evidence="1">
    <location>
        <begin position="110"/>
        <end position="137"/>
    </location>
</feature>
<evidence type="ECO:0000313" key="4">
    <source>
        <dbReference type="Proteomes" id="UP000054564"/>
    </source>
</evidence>
<evidence type="ECO:0000256" key="1">
    <source>
        <dbReference type="SAM" id="MobiDB-lite"/>
    </source>
</evidence>
<sequence>MGSPYRQSNIWKALALLALLSCCAQCHPAGDSLSLGREGWEATAPGLQRLTLPQDIPQCGTDRPDIAIAAPDPKKLKSALKPPPRLLVDPDGNTYPEIKVTVTEKHVTFSPNGPEVFSESQTTTEGQHLLGESTKKETTLATPRNKKLAEYASFFRGINPSMHPHPPGFPTSNLEPEGEKAQSLKEATV</sequence>
<dbReference type="EMBL" id="AJIL01000255">
    <property type="protein sequence ID" value="KNE90478.1"/>
    <property type="molecule type" value="Genomic_DNA"/>
</dbReference>
<keyword evidence="2" id="KW-0732">Signal</keyword>
<feature type="compositionally biased region" description="Basic and acidic residues" evidence="1">
    <location>
        <begin position="177"/>
        <end position="189"/>
    </location>
</feature>
<organism evidence="3 4">
    <name type="scientific">Puccinia striiformis f. sp. tritici PST-78</name>
    <dbReference type="NCBI Taxonomy" id="1165861"/>
    <lineage>
        <taxon>Eukaryota</taxon>
        <taxon>Fungi</taxon>
        <taxon>Dikarya</taxon>
        <taxon>Basidiomycota</taxon>
        <taxon>Pucciniomycotina</taxon>
        <taxon>Pucciniomycetes</taxon>
        <taxon>Pucciniales</taxon>
        <taxon>Pucciniaceae</taxon>
        <taxon>Puccinia</taxon>
    </lineage>
</organism>
<gene>
    <name evidence="3" type="ORF">PSTG_16096</name>
</gene>
<dbReference type="Proteomes" id="UP000054564">
    <property type="component" value="Unassembled WGS sequence"/>
</dbReference>
<feature type="region of interest" description="Disordered" evidence="1">
    <location>
        <begin position="157"/>
        <end position="189"/>
    </location>
</feature>
<name>A0A0L0UTZ3_9BASI</name>
<comment type="caution">
    <text evidence="3">The sequence shown here is derived from an EMBL/GenBank/DDBJ whole genome shotgun (WGS) entry which is preliminary data.</text>
</comment>
<feature type="chain" id="PRO_5005549347" evidence="2">
    <location>
        <begin position="27"/>
        <end position="189"/>
    </location>
</feature>
<protein>
    <submittedName>
        <fullName evidence="3">Uncharacterized protein</fullName>
    </submittedName>
</protein>
<proteinExistence type="predicted"/>
<feature type="signal peptide" evidence="2">
    <location>
        <begin position="1"/>
        <end position="26"/>
    </location>
</feature>
<accession>A0A0L0UTZ3</accession>
<reference evidence="4" key="1">
    <citation type="submission" date="2014-03" db="EMBL/GenBank/DDBJ databases">
        <title>The Genome Sequence of Puccinia striiformis f. sp. tritici PST-78.</title>
        <authorList>
            <consortium name="The Broad Institute Genome Sequencing Platform"/>
            <person name="Cuomo C."/>
            <person name="Hulbert S."/>
            <person name="Chen X."/>
            <person name="Walker B."/>
            <person name="Young S.K."/>
            <person name="Zeng Q."/>
            <person name="Gargeya S."/>
            <person name="Fitzgerald M."/>
            <person name="Haas B."/>
            <person name="Abouelleil A."/>
            <person name="Alvarado L."/>
            <person name="Arachchi H.M."/>
            <person name="Berlin A.M."/>
            <person name="Chapman S.B."/>
            <person name="Goldberg J."/>
            <person name="Griggs A."/>
            <person name="Gujja S."/>
            <person name="Hansen M."/>
            <person name="Howarth C."/>
            <person name="Imamovic A."/>
            <person name="Larimer J."/>
            <person name="McCowan C."/>
            <person name="Montmayeur A."/>
            <person name="Murphy C."/>
            <person name="Neiman D."/>
            <person name="Pearson M."/>
            <person name="Priest M."/>
            <person name="Roberts A."/>
            <person name="Saif S."/>
            <person name="Shea T."/>
            <person name="Sisk P."/>
            <person name="Sykes S."/>
            <person name="Wortman J."/>
            <person name="Nusbaum C."/>
            <person name="Birren B."/>
        </authorList>
    </citation>
    <scope>NUCLEOTIDE SEQUENCE [LARGE SCALE GENOMIC DNA]</scope>
    <source>
        <strain evidence="4">race PST-78</strain>
    </source>
</reference>
<evidence type="ECO:0000313" key="3">
    <source>
        <dbReference type="EMBL" id="KNE90478.1"/>
    </source>
</evidence>
<keyword evidence="4" id="KW-1185">Reference proteome</keyword>
<dbReference type="AlphaFoldDB" id="A0A0L0UTZ3"/>
<evidence type="ECO:0000256" key="2">
    <source>
        <dbReference type="SAM" id="SignalP"/>
    </source>
</evidence>